<proteinExistence type="predicted"/>
<gene>
    <name evidence="2" type="ORF">NBG4_850009</name>
</gene>
<dbReference type="EMBL" id="OUUY01000136">
    <property type="protein sequence ID" value="SPQ02012.1"/>
    <property type="molecule type" value="Genomic_DNA"/>
</dbReference>
<accession>A0A2U3QKV4</accession>
<feature type="transmembrane region" description="Helical" evidence="1">
    <location>
        <begin position="324"/>
        <end position="342"/>
    </location>
</feature>
<keyword evidence="1" id="KW-1133">Transmembrane helix</keyword>
<keyword evidence="1" id="KW-0472">Membrane</keyword>
<dbReference type="PANTHER" id="PTHR39556:SF1">
    <property type="entry name" value="PROTEIN, PUTATIVE-RELATED"/>
    <property type="match status" value="1"/>
</dbReference>
<evidence type="ECO:0000313" key="3">
    <source>
        <dbReference type="Proteomes" id="UP000245125"/>
    </source>
</evidence>
<feature type="transmembrane region" description="Helical" evidence="1">
    <location>
        <begin position="299"/>
        <end position="317"/>
    </location>
</feature>
<feature type="transmembrane region" description="Helical" evidence="1">
    <location>
        <begin position="98"/>
        <end position="120"/>
    </location>
</feature>
<dbReference type="Pfam" id="PF04165">
    <property type="entry name" value="DUF401"/>
    <property type="match status" value="1"/>
</dbReference>
<name>A0A2U3QKV4_9BACT</name>
<dbReference type="InterPro" id="IPR007294">
    <property type="entry name" value="DUF401"/>
</dbReference>
<feature type="transmembrane region" description="Helical" evidence="1">
    <location>
        <begin position="169"/>
        <end position="192"/>
    </location>
</feature>
<feature type="transmembrane region" description="Helical" evidence="1">
    <location>
        <begin position="383"/>
        <end position="400"/>
    </location>
</feature>
<organism evidence="2 3">
    <name type="scientific">Candidatus Sulfobium mesophilum</name>
    <dbReference type="NCBI Taxonomy" id="2016548"/>
    <lineage>
        <taxon>Bacteria</taxon>
        <taxon>Pseudomonadati</taxon>
        <taxon>Nitrospirota</taxon>
        <taxon>Nitrospiria</taxon>
        <taxon>Nitrospirales</taxon>
        <taxon>Nitrospiraceae</taxon>
        <taxon>Candidatus Sulfobium</taxon>
    </lineage>
</organism>
<dbReference type="PANTHER" id="PTHR39556">
    <property type="entry name" value="PROTEIN, PUTATIVE-RELATED"/>
    <property type="match status" value="1"/>
</dbReference>
<keyword evidence="3" id="KW-1185">Reference proteome</keyword>
<feature type="transmembrane region" description="Helical" evidence="1">
    <location>
        <begin position="260"/>
        <end position="279"/>
    </location>
</feature>
<evidence type="ECO:0000313" key="2">
    <source>
        <dbReference type="EMBL" id="SPQ02012.1"/>
    </source>
</evidence>
<feature type="transmembrane region" description="Helical" evidence="1">
    <location>
        <begin position="213"/>
        <end position="231"/>
    </location>
</feature>
<dbReference type="OrthoDB" id="367235at2"/>
<feature type="transmembrane region" description="Helical" evidence="1">
    <location>
        <begin position="237"/>
        <end position="253"/>
    </location>
</feature>
<keyword evidence="1" id="KW-0812">Transmembrane</keyword>
<dbReference type="AlphaFoldDB" id="A0A2U3QKV4"/>
<dbReference type="Proteomes" id="UP000245125">
    <property type="component" value="Unassembled WGS sequence"/>
</dbReference>
<evidence type="ECO:0000256" key="1">
    <source>
        <dbReference type="SAM" id="Phobius"/>
    </source>
</evidence>
<sequence length="401" mass="44472">MSDLIKISLVFFLILLLLRQKLFIGYVMLVASVSVAALYRMSPENIAATLRKATLNDTTIKLLLALSLIRTFELILREKNVMSAMMTSVKEFFINSRVIIISMPLLIGMLPSLGGAYFSAPMVKEATTGLKMSPEERAFINYWFRHPWEYILPLYPGILLASAVSGIPLYSLIFANMVCAFILLATGFIYSMRNIKPKNLDSIMPVKIRLKKTNWQSFVPVLAVLLLVVAARMELHYALLGIIITLFIVYRYNPGDVLRATRYGFAIEVIVLITGIMLFKETLEASGAVRNLSAFLLQQGIPVLPILCLLPFVTGLLTGHTVGFVGSAFPLLITIGGGASLANISLAFASGFIGVLLSPVHLCLVLTRQYFKADLWGIYRKTVPASFFIFLAALIEYLIVR</sequence>
<feature type="transmembrane region" description="Helical" evidence="1">
    <location>
        <begin position="348"/>
        <end position="371"/>
    </location>
</feature>
<reference evidence="3" key="1">
    <citation type="submission" date="2018-03" db="EMBL/GenBank/DDBJ databases">
        <authorList>
            <person name="Zecchin S."/>
        </authorList>
    </citation>
    <scope>NUCLEOTIDE SEQUENCE [LARGE SCALE GENOMIC DNA]</scope>
</reference>
<protein>
    <submittedName>
        <fullName evidence="2">Sugar ABC transporter</fullName>
    </submittedName>
</protein>